<sequence>MLMGDEGQKMTDYVSDVLVNGSANAEPITRSGRVFRSAATYDALAASESSMVRKFMGTRSAPKPLVYEFTDDVALRQQYYQMRENMFINVWGLKSFFGGEDKFDSISQILVARQGNLCIGGLRLTISTPQNTVSLPLETEDFQLCDLVPELELHDKTYAELSRYAVLPDFQGPEIYFEGSRRLFARALAQGVEYAFAISPLGQARNYRRTATALGLGCEIRKNIEVPDRDNYEGIKMYLSIFDFRPLFGVREKARHSGQEVVLDASI</sequence>
<dbReference type="SUPFAM" id="SSF55729">
    <property type="entry name" value="Acyl-CoA N-acyltransferases (Nat)"/>
    <property type="match status" value="1"/>
</dbReference>
<dbReference type="Gene3D" id="3.40.630.30">
    <property type="match status" value="1"/>
</dbReference>
<proteinExistence type="predicted"/>
<protein>
    <submittedName>
        <fullName evidence="1">Long chain N-acyltryptophan synthase</fullName>
    </submittedName>
</protein>
<name>Q6XQL6_9BACT</name>
<evidence type="ECO:0000313" key="1">
    <source>
        <dbReference type="EMBL" id="AAO64420.2"/>
    </source>
</evidence>
<dbReference type="InterPro" id="IPR016181">
    <property type="entry name" value="Acyl_CoA_acyltransferase"/>
</dbReference>
<dbReference type="EMBL" id="JF429407">
    <property type="protein sequence ID" value="AAO64420.2"/>
    <property type="molecule type" value="Genomic_DNA"/>
</dbReference>
<accession>Q6XQL6</accession>
<reference evidence="1" key="1">
    <citation type="journal article" date="2011" name="J. Bacteriol.">
        <title>Long-chain N-acyl amino acid synthases are linked to the putative PEP-CTERM/exosortase protein-sorting system in Gram-negative bacteria.</title>
        <authorList>
            <person name="Craig J.W."/>
            <person name="Cherry M.A."/>
            <person name="Brady S.F."/>
        </authorList>
    </citation>
    <scope>NUCLEOTIDE SEQUENCE</scope>
</reference>
<organism evidence="1">
    <name type="scientific">uncultured bacterium CSL1</name>
    <dbReference type="NCBI Taxonomy" id="1091565"/>
    <lineage>
        <taxon>Bacteria</taxon>
        <taxon>environmental samples</taxon>
    </lineage>
</organism>
<dbReference type="AlphaFoldDB" id="Q6XQL6"/>